<keyword evidence="2" id="KW-1185">Reference proteome</keyword>
<dbReference type="Proteomes" id="UP001187192">
    <property type="component" value="Unassembled WGS sequence"/>
</dbReference>
<evidence type="ECO:0000313" key="2">
    <source>
        <dbReference type="Proteomes" id="UP001187192"/>
    </source>
</evidence>
<dbReference type="EMBL" id="BTGU01000078">
    <property type="protein sequence ID" value="GMN58469.1"/>
    <property type="molecule type" value="Genomic_DNA"/>
</dbReference>
<accession>A0AA88DPI0</accession>
<evidence type="ECO:0000313" key="1">
    <source>
        <dbReference type="EMBL" id="GMN58469.1"/>
    </source>
</evidence>
<organism evidence="1 2">
    <name type="scientific">Ficus carica</name>
    <name type="common">Common fig</name>
    <dbReference type="NCBI Taxonomy" id="3494"/>
    <lineage>
        <taxon>Eukaryota</taxon>
        <taxon>Viridiplantae</taxon>
        <taxon>Streptophyta</taxon>
        <taxon>Embryophyta</taxon>
        <taxon>Tracheophyta</taxon>
        <taxon>Spermatophyta</taxon>
        <taxon>Magnoliopsida</taxon>
        <taxon>eudicotyledons</taxon>
        <taxon>Gunneridae</taxon>
        <taxon>Pentapetalae</taxon>
        <taxon>rosids</taxon>
        <taxon>fabids</taxon>
        <taxon>Rosales</taxon>
        <taxon>Moraceae</taxon>
        <taxon>Ficeae</taxon>
        <taxon>Ficus</taxon>
    </lineage>
</organism>
<proteinExistence type="predicted"/>
<sequence length="95" mass="10874">MEPHNENIDAVVDKCHHERMEKVRKMLKAETIYGNEVNVAECGDLVMMEFGIFTTSMARPLQPMWLTSFDSSTMMTNFLQAPSTIFSEKASRRSP</sequence>
<comment type="caution">
    <text evidence="1">The sequence shown here is derived from an EMBL/GenBank/DDBJ whole genome shotgun (WGS) entry which is preliminary data.</text>
</comment>
<protein>
    <submittedName>
        <fullName evidence="1">Uncharacterized protein</fullName>
    </submittedName>
</protein>
<name>A0AA88DPI0_FICCA</name>
<reference evidence="1" key="1">
    <citation type="submission" date="2023-07" db="EMBL/GenBank/DDBJ databases">
        <title>draft genome sequence of fig (Ficus carica).</title>
        <authorList>
            <person name="Takahashi T."/>
            <person name="Nishimura K."/>
        </authorList>
    </citation>
    <scope>NUCLEOTIDE SEQUENCE</scope>
</reference>
<dbReference type="AlphaFoldDB" id="A0AA88DPI0"/>
<gene>
    <name evidence="1" type="ORF">TIFTF001_027571</name>
</gene>